<organism evidence="2 3">
    <name type="scientific">Brucella thiophenivorans</name>
    <dbReference type="NCBI Taxonomy" id="571255"/>
    <lineage>
        <taxon>Bacteria</taxon>
        <taxon>Pseudomonadati</taxon>
        <taxon>Pseudomonadota</taxon>
        <taxon>Alphaproteobacteria</taxon>
        <taxon>Hyphomicrobiales</taxon>
        <taxon>Brucellaceae</taxon>
        <taxon>Brucella/Ochrobactrum group</taxon>
        <taxon>Brucella</taxon>
    </lineage>
</organism>
<dbReference type="SUPFAM" id="SSF117856">
    <property type="entry name" value="AF0104/ALDC/Ptd012-like"/>
    <property type="match status" value="1"/>
</dbReference>
<dbReference type="RefSeq" id="WP_094509400.1">
    <property type="nucleotide sequence ID" value="NZ_JBHEEK010000012.1"/>
</dbReference>
<reference evidence="2 3" key="1">
    <citation type="submission" date="2017-07" db="EMBL/GenBank/DDBJ databases">
        <title>Phylogenetic study on the rhizospheric bacterium Ochrobactrum sp. A44.</title>
        <authorList>
            <person name="Krzyzanowska D.M."/>
            <person name="Ossowicki A."/>
            <person name="Rajewska M."/>
            <person name="Maciag T."/>
            <person name="Kaczynski Z."/>
            <person name="Czerwicka M."/>
            <person name="Jafra S."/>
        </authorList>
    </citation>
    <scope>NUCLEOTIDE SEQUENCE [LARGE SCALE GENOMIC DNA]</scope>
    <source>
        <strain evidence="2 3">DSM 7216</strain>
    </source>
</reference>
<comment type="caution">
    <text evidence="2">The sequence shown here is derived from an EMBL/GenBank/DDBJ whole genome shotgun (WGS) entry which is preliminary data.</text>
</comment>
<dbReference type="EMBL" id="NNRJ01000061">
    <property type="protein sequence ID" value="OYR11428.1"/>
    <property type="molecule type" value="Genomic_DNA"/>
</dbReference>
<evidence type="ECO:0000313" key="2">
    <source>
        <dbReference type="EMBL" id="OYR11428.1"/>
    </source>
</evidence>
<evidence type="ECO:0000313" key="3">
    <source>
        <dbReference type="Proteomes" id="UP000215590"/>
    </source>
</evidence>
<keyword evidence="2" id="KW-0238">DNA-binding</keyword>
<feature type="domain" description="PPC" evidence="1">
    <location>
        <begin position="9"/>
        <end position="140"/>
    </location>
</feature>
<protein>
    <submittedName>
        <fullName evidence="2">Putative DNA-binding protein</fullName>
    </submittedName>
</protein>
<dbReference type="InterPro" id="IPR005175">
    <property type="entry name" value="PPC_dom"/>
</dbReference>
<dbReference type="CDD" id="cd11378">
    <property type="entry name" value="DUF296"/>
    <property type="match status" value="1"/>
</dbReference>
<keyword evidence="3" id="KW-1185">Reference proteome</keyword>
<dbReference type="Proteomes" id="UP000215590">
    <property type="component" value="Unassembled WGS sequence"/>
</dbReference>
<dbReference type="PANTHER" id="PTHR34988">
    <property type="entry name" value="PROTEIN, PUTATIVE-RELATED"/>
    <property type="match status" value="1"/>
</dbReference>
<sequence>MTKFENAQASQARFYAIRLEPGDDVVKELRAFVDAKGLKAVSIVSVVGSLNTALLRYANTGVWAEVSGHFEIVSLVGTIDEKGEHLHISLSDRTGKTIGAHFGVGSAVYTTAEIILAELEDLSFRRELCAKSGWEELIVEPRQQSE</sequence>
<dbReference type="AlphaFoldDB" id="A0A256F9F9"/>
<name>A0A256F9F9_9HYPH</name>
<dbReference type="GO" id="GO:0003677">
    <property type="term" value="F:DNA binding"/>
    <property type="evidence" value="ECO:0007669"/>
    <property type="project" value="UniProtKB-KW"/>
</dbReference>
<gene>
    <name evidence="2" type="ORF">CEV31_3760</name>
</gene>
<dbReference type="PROSITE" id="PS51742">
    <property type="entry name" value="PPC"/>
    <property type="match status" value="1"/>
</dbReference>
<proteinExistence type="predicted"/>
<dbReference type="Gene3D" id="3.30.1330.80">
    <property type="entry name" value="Hypothetical protein, similar to alpha- acetolactate decarboxylase, domain 2"/>
    <property type="match status" value="1"/>
</dbReference>
<dbReference type="Pfam" id="PF03479">
    <property type="entry name" value="PCC"/>
    <property type="match status" value="1"/>
</dbReference>
<evidence type="ECO:0000259" key="1">
    <source>
        <dbReference type="PROSITE" id="PS51742"/>
    </source>
</evidence>
<accession>A0A256F9F9</accession>
<dbReference type="OrthoDB" id="552202at2"/>
<dbReference type="PANTHER" id="PTHR34988:SF1">
    <property type="entry name" value="DNA-BINDING PROTEIN"/>
    <property type="match status" value="1"/>
</dbReference>